<name>A0ABX1D5Q5_9FLAO</name>
<accession>A0ABX1D5Q5</accession>
<keyword evidence="2" id="KW-0067">ATP-binding</keyword>
<gene>
    <name evidence="2" type="ORF">HC175_22305</name>
</gene>
<dbReference type="RefSeq" id="WP_235942733.1">
    <property type="nucleotide sequence ID" value="NZ_JAAVJR010001385.1"/>
</dbReference>
<feature type="domain" description="DUF5929" evidence="1">
    <location>
        <begin position="1"/>
        <end position="105"/>
    </location>
</feature>
<protein>
    <submittedName>
        <fullName evidence="2">ATP-binding protein</fullName>
    </submittedName>
</protein>
<evidence type="ECO:0000313" key="2">
    <source>
        <dbReference type="EMBL" id="NJW55650.1"/>
    </source>
</evidence>
<keyword evidence="3" id="KW-1185">Reference proteome</keyword>
<evidence type="ECO:0000259" key="1">
    <source>
        <dbReference type="Pfam" id="PF19351"/>
    </source>
</evidence>
<organism evidence="2 3">
    <name type="scientific">Salinimicrobium oceani</name>
    <dbReference type="NCBI Taxonomy" id="2722702"/>
    <lineage>
        <taxon>Bacteria</taxon>
        <taxon>Pseudomonadati</taxon>
        <taxon>Bacteroidota</taxon>
        <taxon>Flavobacteriia</taxon>
        <taxon>Flavobacteriales</taxon>
        <taxon>Flavobacteriaceae</taxon>
        <taxon>Salinimicrobium</taxon>
    </lineage>
</organism>
<dbReference type="EMBL" id="JAAVJR010001385">
    <property type="protein sequence ID" value="NJW55650.1"/>
    <property type="molecule type" value="Genomic_DNA"/>
</dbReference>
<evidence type="ECO:0000313" key="3">
    <source>
        <dbReference type="Proteomes" id="UP000703674"/>
    </source>
</evidence>
<feature type="non-terminal residue" evidence="2">
    <location>
        <position position="1"/>
    </location>
</feature>
<sequence length="105" mass="12445">QVKLFYSELDEVSIEISEDLFSILEYVRLGVNDRFRYYPLEEVKIFFKDNATYEIKTNVLFEPPQYEKKTLFHIYNANQALMNKLKNGLKLTPAEEKDLFNLPAT</sequence>
<proteinExistence type="predicted"/>
<reference evidence="2 3" key="1">
    <citation type="submission" date="2020-03" db="EMBL/GenBank/DDBJ databases">
        <title>Salinimicrobium sp. nov, isolated from SCS.</title>
        <authorList>
            <person name="Cao W.R."/>
        </authorList>
    </citation>
    <scope>NUCLEOTIDE SEQUENCE [LARGE SCALE GENOMIC DNA]</scope>
    <source>
        <strain evidence="3">J15B91</strain>
    </source>
</reference>
<dbReference type="GO" id="GO:0005524">
    <property type="term" value="F:ATP binding"/>
    <property type="evidence" value="ECO:0007669"/>
    <property type="project" value="UniProtKB-KW"/>
</dbReference>
<feature type="non-terminal residue" evidence="2">
    <location>
        <position position="105"/>
    </location>
</feature>
<comment type="caution">
    <text evidence="2">The sequence shown here is derived from an EMBL/GenBank/DDBJ whole genome shotgun (WGS) entry which is preliminary data.</text>
</comment>
<dbReference type="Proteomes" id="UP000703674">
    <property type="component" value="Unassembled WGS sequence"/>
</dbReference>
<keyword evidence="2" id="KW-0547">Nucleotide-binding</keyword>
<dbReference type="InterPro" id="IPR045973">
    <property type="entry name" value="DUF5929"/>
</dbReference>
<dbReference type="Pfam" id="PF19351">
    <property type="entry name" value="DUF5929"/>
    <property type="match status" value="1"/>
</dbReference>